<reference evidence="2" key="1">
    <citation type="journal article" date="2014" name="Antimicrob. Agents Chemother.">
        <title>Detection of variants of the pRAS3, pAB5S9, and pSN254 plasmids in Aeromonas salmonicida subsp. salmonicida: multidrug-resistance, interspecies exchanges, and plasmid reshaping.</title>
        <authorList>
            <person name="Vincent A.T."/>
            <person name="Trudel M.V."/>
            <person name="Paquet V.E."/>
            <person name="Boyle B."/>
            <person name="Tanaka K.H."/>
            <person name="Dallaire-Dufresne S."/>
            <person name="Daher R.K."/>
            <person name="Frenette M."/>
            <person name="Derome N."/>
            <person name="Charette S.J."/>
        </authorList>
    </citation>
    <scope>NUCLEOTIDE SEQUENCE</scope>
    <source>
        <strain evidence="2">2009-144K3</strain>
        <plasmid evidence="2">pAB5S9b</plasmid>
    </source>
</reference>
<evidence type="ECO:0000256" key="1">
    <source>
        <dbReference type="SAM" id="Phobius"/>
    </source>
</evidence>
<feature type="transmembrane region" description="Helical" evidence="1">
    <location>
        <begin position="17"/>
        <end position="35"/>
    </location>
</feature>
<dbReference type="EMBL" id="KJ909292">
    <property type="protein sequence ID" value="AIM49731.1"/>
    <property type="molecule type" value="Genomic_DNA"/>
</dbReference>
<sequence>MATHNDKGQRAAGISKYCITFGLSLAVLAWSGYMLDYAYQQHSELLSAGAHTGTSLERLGLLDQEGAKHEQR</sequence>
<keyword evidence="2" id="KW-0614">Plasmid</keyword>
<accession>A0A096Y6P1</accession>
<geneLocation type="plasmid" evidence="2">
    <name>pAB5S9b</name>
</geneLocation>
<keyword evidence="1" id="KW-0472">Membrane</keyword>
<keyword evidence="1" id="KW-0812">Transmembrane</keyword>
<proteinExistence type="predicted"/>
<protein>
    <submittedName>
        <fullName evidence="2">Uncharacterized protein</fullName>
    </submittedName>
</protein>
<keyword evidence="1" id="KW-1133">Transmembrane helix</keyword>
<name>A0A096Y6P1_AERSS</name>
<evidence type="ECO:0000313" key="2">
    <source>
        <dbReference type="EMBL" id="AIM49731.1"/>
    </source>
</evidence>
<dbReference type="AlphaFoldDB" id="A0A096Y6P1"/>
<organism evidence="2">
    <name type="scientific">Aeromonas salmonicida subsp. salmonicida</name>
    <dbReference type="NCBI Taxonomy" id="29491"/>
    <lineage>
        <taxon>Bacteria</taxon>
        <taxon>Pseudomonadati</taxon>
        <taxon>Pseudomonadota</taxon>
        <taxon>Gammaproteobacteria</taxon>
        <taxon>Aeromonadales</taxon>
        <taxon>Aeromonadaceae</taxon>
        <taxon>Aeromonas</taxon>
    </lineage>
</organism>